<comment type="subcellular location">
    <subcellularLocation>
        <location evidence="1 9">Cell inner membrane</location>
        <topology evidence="1 9">Single-pass membrane protein</topology>
    </subcellularLocation>
</comment>
<dbReference type="PANTHER" id="PTHR30386">
    <property type="entry name" value="MEMBRANE FUSION SUBUNIT OF EMRAB-TOLC MULTIDRUG EFFLUX PUMP"/>
    <property type="match status" value="1"/>
</dbReference>
<evidence type="ECO:0000256" key="8">
    <source>
        <dbReference type="ARBA" id="ARBA00023136"/>
    </source>
</evidence>
<name>A0ABS9FXY4_9PSED</name>
<sequence length="384" mass="42415">MDPADDAALSHATRMINTVLLLFLVLGAWAYFSPLDEVSKGDGKVIPSSHEQIIQSLEGGILAELKVAEGDLVEVGQVLAQLDATKTQSNVEESTARYRAVLASATRLQAEVSGTALSFPDELLQYPELITRETRLHRERTNRLKESLSGVNQSLQLVDRELRITQTLASQGVASDVEVFRLQRQRSELQLKMTELRSAFQVQASEELTKARAEISSLSAVIRGREDSLNRMTVLSPVRGIVKGIEVTTIGGVVSPNGRLMQIVPVDDQLLIETRISPRDIAFIHPDQAAKVKITAYDYSIYGGLDGQVVTISPDTIQDKVKPENYYYRVFIRTHSSSLQNKAGKQFPIAPGMIATVDIKTGSKTVLSYLVKPFNKAREALRER</sequence>
<keyword evidence="12" id="KW-1185">Reference proteome</keyword>
<evidence type="ECO:0000256" key="2">
    <source>
        <dbReference type="ARBA" id="ARBA00009477"/>
    </source>
</evidence>
<reference evidence="11 12" key="1">
    <citation type="submission" date="2019-11" db="EMBL/GenBank/DDBJ databases">
        <title>Epiphytic Pseudomonas syringae from cherry orchards.</title>
        <authorList>
            <person name="Hulin M.T."/>
        </authorList>
    </citation>
    <scope>NUCLEOTIDE SEQUENCE [LARGE SCALE GENOMIC DNA]</scope>
    <source>
        <strain evidence="11 12">PA-6-3B</strain>
    </source>
</reference>
<dbReference type="PRINTS" id="PR01490">
    <property type="entry name" value="RTXTOXIND"/>
</dbReference>
<feature type="transmembrane region" description="Helical" evidence="9">
    <location>
        <begin position="12"/>
        <end position="32"/>
    </location>
</feature>
<accession>A0ABS9FXY4</accession>
<dbReference type="Pfam" id="PF26002">
    <property type="entry name" value="Beta-barrel_AprE"/>
    <property type="match status" value="1"/>
</dbReference>
<dbReference type="SUPFAM" id="SSF51230">
    <property type="entry name" value="Single hybrid motif"/>
    <property type="match status" value="1"/>
</dbReference>
<dbReference type="NCBIfam" id="TIGR01843">
    <property type="entry name" value="type_I_hlyD"/>
    <property type="match status" value="1"/>
</dbReference>
<feature type="domain" description="AprE-like beta-barrel" evidence="10">
    <location>
        <begin position="270"/>
        <end position="362"/>
    </location>
</feature>
<keyword evidence="3 9" id="KW-0813">Transport</keyword>
<gene>
    <name evidence="11" type="ORF">GIW47_27020</name>
</gene>
<proteinExistence type="inferred from homology"/>
<evidence type="ECO:0000256" key="4">
    <source>
        <dbReference type="ARBA" id="ARBA00022475"/>
    </source>
</evidence>
<comment type="similarity">
    <text evidence="2 9">Belongs to the membrane fusion protein (MFP) (TC 8.A.1) family.</text>
</comment>
<evidence type="ECO:0000313" key="11">
    <source>
        <dbReference type="EMBL" id="MCF5156251.1"/>
    </source>
</evidence>
<dbReference type="PROSITE" id="PS00543">
    <property type="entry name" value="HLYD_FAMILY"/>
    <property type="match status" value="1"/>
</dbReference>
<evidence type="ECO:0000256" key="7">
    <source>
        <dbReference type="ARBA" id="ARBA00022989"/>
    </source>
</evidence>
<evidence type="ECO:0000313" key="12">
    <source>
        <dbReference type="Proteomes" id="UP000814074"/>
    </source>
</evidence>
<evidence type="ECO:0000256" key="6">
    <source>
        <dbReference type="ARBA" id="ARBA00022692"/>
    </source>
</evidence>
<dbReference type="InterPro" id="IPR058982">
    <property type="entry name" value="Beta-barrel_AprE"/>
</dbReference>
<keyword evidence="5 9" id="KW-0997">Cell inner membrane</keyword>
<dbReference type="RefSeq" id="WP_120248379.1">
    <property type="nucleotide sequence ID" value="NZ_JAEHTJ010000094.1"/>
</dbReference>
<dbReference type="InterPro" id="IPR050739">
    <property type="entry name" value="MFP"/>
</dbReference>
<dbReference type="PANTHER" id="PTHR30386:SF26">
    <property type="entry name" value="TRANSPORT PROTEIN COMB"/>
    <property type="match status" value="1"/>
</dbReference>
<dbReference type="Gene3D" id="2.40.50.100">
    <property type="match status" value="1"/>
</dbReference>
<evidence type="ECO:0000256" key="1">
    <source>
        <dbReference type="ARBA" id="ARBA00004377"/>
    </source>
</evidence>
<evidence type="ECO:0000259" key="10">
    <source>
        <dbReference type="Pfam" id="PF26002"/>
    </source>
</evidence>
<evidence type="ECO:0000256" key="5">
    <source>
        <dbReference type="ARBA" id="ARBA00022519"/>
    </source>
</evidence>
<dbReference type="InterPro" id="IPR006144">
    <property type="entry name" value="Secretion_HlyD_CS"/>
</dbReference>
<keyword evidence="4 9" id="KW-1003">Cell membrane</keyword>
<organism evidence="11 12">
    <name type="scientific">Pseudomonas lactis</name>
    <dbReference type="NCBI Taxonomy" id="1615674"/>
    <lineage>
        <taxon>Bacteria</taxon>
        <taxon>Pseudomonadati</taxon>
        <taxon>Pseudomonadota</taxon>
        <taxon>Gammaproteobacteria</taxon>
        <taxon>Pseudomonadales</taxon>
        <taxon>Pseudomonadaceae</taxon>
        <taxon>Pseudomonas</taxon>
    </lineage>
</organism>
<comment type="caution">
    <text evidence="11">The sequence shown here is derived from an EMBL/GenBank/DDBJ whole genome shotgun (WGS) entry which is preliminary data.</text>
</comment>
<evidence type="ECO:0000256" key="3">
    <source>
        <dbReference type="ARBA" id="ARBA00022448"/>
    </source>
</evidence>
<protein>
    <recommendedName>
        <fullName evidence="9">Membrane fusion protein (MFP) family protein</fullName>
    </recommendedName>
</protein>
<keyword evidence="7 9" id="KW-1133">Transmembrane helix</keyword>
<keyword evidence="6 9" id="KW-0812">Transmembrane</keyword>
<dbReference type="Proteomes" id="UP000814074">
    <property type="component" value="Unassembled WGS sequence"/>
</dbReference>
<keyword evidence="8 9" id="KW-0472">Membrane</keyword>
<dbReference type="EMBL" id="WKDU01000053">
    <property type="protein sequence ID" value="MCF5156251.1"/>
    <property type="molecule type" value="Genomic_DNA"/>
</dbReference>
<dbReference type="Gene3D" id="2.40.30.170">
    <property type="match status" value="1"/>
</dbReference>
<evidence type="ECO:0000256" key="9">
    <source>
        <dbReference type="RuleBase" id="RU365093"/>
    </source>
</evidence>
<dbReference type="InterPro" id="IPR010129">
    <property type="entry name" value="T1SS_HlyD"/>
</dbReference>
<dbReference type="InterPro" id="IPR011053">
    <property type="entry name" value="Single_hybrid_motif"/>
</dbReference>